<dbReference type="EMBL" id="CADEAL010001669">
    <property type="protein sequence ID" value="CAB1434535.1"/>
    <property type="molecule type" value="Genomic_DNA"/>
</dbReference>
<evidence type="ECO:0000313" key="3">
    <source>
        <dbReference type="EMBL" id="CAB1434535.1"/>
    </source>
</evidence>
<feature type="region of interest" description="Disordered" evidence="1">
    <location>
        <begin position="157"/>
        <end position="177"/>
    </location>
</feature>
<dbReference type="AlphaFoldDB" id="A0A9N7UPT0"/>
<dbReference type="Proteomes" id="UP001153269">
    <property type="component" value="Unassembled WGS sequence"/>
</dbReference>
<reference evidence="3" key="1">
    <citation type="submission" date="2020-03" db="EMBL/GenBank/DDBJ databases">
        <authorList>
            <person name="Weist P."/>
        </authorList>
    </citation>
    <scope>NUCLEOTIDE SEQUENCE</scope>
</reference>
<protein>
    <submittedName>
        <fullName evidence="3">Uncharacterized protein</fullName>
    </submittedName>
</protein>
<organism evidence="3 4">
    <name type="scientific">Pleuronectes platessa</name>
    <name type="common">European plaice</name>
    <dbReference type="NCBI Taxonomy" id="8262"/>
    <lineage>
        <taxon>Eukaryota</taxon>
        <taxon>Metazoa</taxon>
        <taxon>Chordata</taxon>
        <taxon>Craniata</taxon>
        <taxon>Vertebrata</taxon>
        <taxon>Euteleostomi</taxon>
        <taxon>Actinopterygii</taxon>
        <taxon>Neopterygii</taxon>
        <taxon>Teleostei</taxon>
        <taxon>Neoteleostei</taxon>
        <taxon>Acanthomorphata</taxon>
        <taxon>Carangaria</taxon>
        <taxon>Pleuronectiformes</taxon>
        <taxon>Pleuronectoidei</taxon>
        <taxon>Pleuronectidae</taxon>
        <taxon>Pleuronectes</taxon>
    </lineage>
</organism>
<evidence type="ECO:0000313" key="4">
    <source>
        <dbReference type="Proteomes" id="UP001153269"/>
    </source>
</evidence>
<evidence type="ECO:0000256" key="2">
    <source>
        <dbReference type="SAM" id="SignalP"/>
    </source>
</evidence>
<feature type="region of interest" description="Disordered" evidence="1">
    <location>
        <begin position="35"/>
        <end position="59"/>
    </location>
</feature>
<feature type="chain" id="PRO_5040397796" evidence="2">
    <location>
        <begin position="20"/>
        <end position="369"/>
    </location>
</feature>
<keyword evidence="2" id="KW-0732">Signal</keyword>
<sequence>MGTVHTVQLVCVSAGVVVSRLCSYVGEKPGPVIVSQKTPAGKPVRRDVGGGKTGTGNDRRWRVKEKKWDDRGVTDDSRLHEGHSPVSVCAPLAAFIQQPKSHCAQVINEIVSKTPALKRGLISTSTIEPVNHSVFDLQESLIGVGCGDHSAALPASLLPGGTDNDGRSEGWREQRGGETECIKQSSCPVKGLTRDTVICPLLLCARSLHTSTEMNEMFRYAASLTTTHHSHYVTGKMLDPISPFDWHMFPPWVMEEKIMTLALQDQIKHPDGNPESLRCSSQFGGMHLSPTLSKSDACDSDQVAHLRWNSTHCSTRCTAHGSEAAGTSRLVREGEGDEVIEGDWWGQGEKQGGKENEEKTGTWKQGRRK</sequence>
<comment type="caution">
    <text evidence="3">The sequence shown here is derived from an EMBL/GenBank/DDBJ whole genome shotgun (WGS) entry which is preliminary data.</text>
</comment>
<feature type="signal peptide" evidence="2">
    <location>
        <begin position="1"/>
        <end position="19"/>
    </location>
</feature>
<feature type="compositionally biased region" description="Basic and acidic residues" evidence="1">
    <location>
        <begin position="164"/>
        <end position="177"/>
    </location>
</feature>
<name>A0A9N7UPT0_PLEPL</name>
<evidence type="ECO:0000256" key="1">
    <source>
        <dbReference type="SAM" id="MobiDB-lite"/>
    </source>
</evidence>
<proteinExistence type="predicted"/>
<feature type="region of interest" description="Disordered" evidence="1">
    <location>
        <begin position="318"/>
        <end position="369"/>
    </location>
</feature>
<keyword evidence="4" id="KW-1185">Reference proteome</keyword>
<feature type="compositionally biased region" description="Basic and acidic residues" evidence="1">
    <location>
        <begin position="351"/>
        <end position="361"/>
    </location>
</feature>
<accession>A0A9N7UPT0</accession>
<gene>
    <name evidence="3" type="ORF">PLEPLA_LOCUS22577</name>
</gene>